<accession>A0A081C710</accession>
<dbReference type="Gene3D" id="2.40.50.100">
    <property type="match status" value="1"/>
</dbReference>
<dbReference type="CDD" id="cd06850">
    <property type="entry name" value="biotinyl_domain"/>
    <property type="match status" value="1"/>
</dbReference>
<dbReference type="AlphaFoldDB" id="A0A081C710"/>
<evidence type="ECO:0000313" key="3">
    <source>
        <dbReference type="EMBL" id="GAK60365.1"/>
    </source>
</evidence>
<evidence type="ECO:0000256" key="1">
    <source>
        <dbReference type="ARBA" id="ARBA00023267"/>
    </source>
</evidence>
<evidence type="ECO:0000259" key="2">
    <source>
        <dbReference type="PROSITE" id="PS50968"/>
    </source>
</evidence>
<reference evidence="3 4" key="1">
    <citation type="journal article" date="2015" name="PeerJ">
        <title>First genomic representation of candidate bacterial phylum KSB3 points to enhanced environmental sensing as a trigger of wastewater bulking.</title>
        <authorList>
            <person name="Sekiguchi Y."/>
            <person name="Ohashi A."/>
            <person name="Parks D.H."/>
            <person name="Yamauchi T."/>
            <person name="Tyson G.W."/>
            <person name="Hugenholtz P."/>
        </authorList>
    </citation>
    <scope>NUCLEOTIDE SEQUENCE [LARGE SCALE GENOMIC DNA]</scope>
</reference>
<protein>
    <submittedName>
        <fullName evidence="3">Methylmalonyl-CoA decarboxylase, gamma subunit</fullName>
    </submittedName>
</protein>
<organism evidence="3 4">
    <name type="scientific">Vecturithrix granuli</name>
    <dbReference type="NCBI Taxonomy" id="1499967"/>
    <lineage>
        <taxon>Bacteria</taxon>
        <taxon>Candidatus Moduliflexota</taxon>
        <taxon>Candidatus Vecturitrichia</taxon>
        <taxon>Candidatus Vecturitrichales</taxon>
        <taxon>Candidatus Vecturitrichaceae</taxon>
        <taxon>Candidatus Vecturithrix</taxon>
    </lineage>
</organism>
<keyword evidence="1" id="KW-0092">Biotin</keyword>
<dbReference type="STRING" id="1499967.U27_00256"/>
<dbReference type="InterPro" id="IPR011053">
    <property type="entry name" value="Single_hybrid_motif"/>
</dbReference>
<dbReference type="Proteomes" id="UP000030661">
    <property type="component" value="Unassembled WGS sequence"/>
</dbReference>
<dbReference type="PANTHER" id="PTHR45266:SF3">
    <property type="entry name" value="OXALOACETATE DECARBOXYLASE ALPHA CHAIN"/>
    <property type="match status" value="1"/>
</dbReference>
<dbReference type="HOGENOM" id="CLU_016733_9_1_0"/>
<dbReference type="Pfam" id="PF00364">
    <property type="entry name" value="Biotin_lipoyl"/>
    <property type="match status" value="1"/>
</dbReference>
<gene>
    <name evidence="3" type="ORF">U27_00256</name>
</gene>
<keyword evidence="4" id="KW-1185">Reference proteome</keyword>
<sequence length="79" mass="8762">MSHALPKNLRTIVSSPLPGKVLNILAQEGEYVQEGQSVFIIESMKMIHELQVRKPGKLQEVRVKIGDVVVANNQLATIE</sequence>
<dbReference type="InterPro" id="IPR050709">
    <property type="entry name" value="Biotin_Carboxyl_Carrier/Decarb"/>
</dbReference>
<feature type="domain" description="Lipoyl-binding" evidence="2">
    <location>
        <begin position="1"/>
        <end position="79"/>
    </location>
</feature>
<dbReference type="SUPFAM" id="SSF51230">
    <property type="entry name" value="Single hybrid motif"/>
    <property type="match status" value="1"/>
</dbReference>
<proteinExistence type="predicted"/>
<dbReference type="EMBL" id="DF820473">
    <property type="protein sequence ID" value="GAK60365.1"/>
    <property type="molecule type" value="Genomic_DNA"/>
</dbReference>
<evidence type="ECO:0000313" key="4">
    <source>
        <dbReference type="Proteomes" id="UP000030661"/>
    </source>
</evidence>
<dbReference type="PANTHER" id="PTHR45266">
    <property type="entry name" value="OXALOACETATE DECARBOXYLASE ALPHA CHAIN"/>
    <property type="match status" value="1"/>
</dbReference>
<dbReference type="InterPro" id="IPR000089">
    <property type="entry name" value="Biotin_lipoyl"/>
</dbReference>
<dbReference type="eggNOG" id="COG4770">
    <property type="taxonomic scope" value="Bacteria"/>
</dbReference>
<dbReference type="PROSITE" id="PS50968">
    <property type="entry name" value="BIOTINYL_LIPOYL"/>
    <property type="match status" value="1"/>
</dbReference>
<name>A0A081C710_VECG1</name>